<sequence length="391" mass="45664">MSSETKQKAWATSISAIIAIIFNKRSKTPSLYGWIILLIFFLLFLTWRRSENRGKKDEASIEINPKFFPLRNVHQDQIPFLHLEEKINPRYGPANPKQFPVNLIHQPKMNCQKMAQFVIILVFSPPEHTGHRKAIRSSWGQALHFRQVKGLTKVNWKVIFVMGMSNNRFERDVAQESKSYSDILQAEFNDSPYEGTRKLMTAFNYLSDNLKEACSTKFILKLDDNIFLNMPSIIPWLYNKWGDKPKNLYVGKRLRKDRPIRLSSHPKYVSKEDFEPNIFPDMIEEPVFLLSTDTLLKLVLASKRVVPIRPDDAYLGLLAKEAKIKPIHNDHFQMIRNIEGACHHLKMFFIFNIFPSQHLSIFRKLKSVRQSKECQDAELVDRESINKIEGF</sequence>
<dbReference type="Proteomes" id="UP000549394">
    <property type="component" value="Unassembled WGS sequence"/>
</dbReference>
<evidence type="ECO:0000256" key="1">
    <source>
        <dbReference type="ARBA" id="ARBA00004323"/>
    </source>
</evidence>
<gene>
    <name evidence="11" type="ORF">DGYR_LOCUS3246</name>
</gene>
<keyword evidence="7 10" id="KW-1133">Transmembrane helix</keyword>
<dbReference type="EMBL" id="CAJFCJ010000005">
    <property type="protein sequence ID" value="CAD5114400.1"/>
    <property type="molecule type" value="Genomic_DNA"/>
</dbReference>
<keyword evidence="5 10" id="KW-0812">Transmembrane</keyword>
<evidence type="ECO:0000313" key="11">
    <source>
        <dbReference type="EMBL" id="CAD5114400.1"/>
    </source>
</evidence>
<dbReference type="InterPro" id="IPR002659">
    <property type="entry name" value="Glyco_trans_31"/>
</dbReference>
<evidence type="ECO:0000313" key="12">
    <source>
        <dbReference type="Proteomes" id="UP000549394"/>
    </source>
</evidence>
<dbReference type="Gene3D" id="3.90.550.50">
    <property type="match status" value="1"/>
</dbReference>
<dbReference type="AlphaFoldDB" id="A0A7I8VEN1"/>
<dbReference type="GO" id="GO:0008499">
    <property type="term" value="F:N-acetyl-beta-D-glucosaminide beta-(1,3)-galactosyltransferase activity"/>
    <property type="evidence" value="ECO:0007669"/>
    <property type="project" value="TreeGrafter"/>
</dbReference>
<comment type="similarity">
    <text evidence="2 10">Belongs to the glycosyltransferase 31 family.</text>
</comment>
<evidence type="ECO:0000256" key="2">
    <source>
        <dbReference type="ARBA" id="ARBA00008661"/>
    </source>
</evidence>
<feature type="transmembrane region" description="Helical" evidence="10">
    <location>
        <begin position="31"/>
        <end position="47"/>
    </location>
</feature>
<keyword evidence="4" id="KW-0808">Transferase</keyword>
<dbReference type="OrthoDB" id="2139606at2759"/>
<protein>
    <recommendedName>
        <fullName evidence="10">Hexosyltransferase</fullName>
        <ecNumber evidence="10">2.4.1.-</ecNumber>
    </recommendedName>
</protein>
<accession>A0A7I8VEN1</accession>
<keyword evidence="6 10" id="KW-0735">Signal-anchor</keyword>
<reference evidence="11 12" key="1">
    <citation type="submission" date="2020-08" db="EMBL/GenBank/DDBJ databases">
        <authorList>
            <person name="Hejnol A."/>
        </authorList>
    </citation>
    <scope>NUCLEOTIDE SEQUENCE [LARGE SCALE GENOMIC DNA]</scope>
</reference>
<evidence type="ECO:0000256" key="7">
    <source>
        <dbReference type="ARBA" id="ARBA00022989"/>
    </source>
</evidence>
<dbReference type="GO" id="GO:0006493">
    <property type="term" value="P:protein O-linked glycosylation"/>
    <property type="evidence" value="ECO:0007669"/>
    <property type="project" value="TreeGrafter"/>
</dbReference>
<organism evidence="11 12">
    <name type="scientific">Dimorphilus gyrociliatus</name>
    <dbReference type="NCBI Taxonomy" id="2664684"/>
    <lineage>
        <taxon>Eukaryota</taxon>
        <taxon>Metazoa</taxon>
        <taxon>Spiralia</taxon>
        <taxon>Lophotrochozoa</taxon>
        <taxon>Annelida</taxon>
        <taxon>Polychaeta</taxon>
        <taxon>Polychaeta incertae sedis</taxon>
        <taxon>Dinophilidae</taxon>
        <taxon>Dimorphilus</taxon>
    </lineage>
</organism>
<keyword evidence="3 10" id="KW-0328">Glycosyltransferase</keyword>
<evidence type="ECO:0000256" key="5">
    <source>
        <dbReference type="ARBA" id="ARBA00022692"/>
    </source>
</evidence>
<name>A0A7I8VEN1_9ANNE</name>
<evidence type="ECO:0000256" key="8">
    <source>
        <dbReference type="ARBA" id="ARBA00023034"/>
    </source>
</evidence>
<dbReference type="PANTHER" id="PTHR11214">
    <property type="entry name" value="BETA-1,3-N-ACETYLGLUCOSAMINYLTRANSFERASE"/>
    <property type="match status" value="1"/>
</dbReference>
<evidence type="ECO:0000256" key="3">
    <source>
        <dbReference type="ARBA" id="ARBA00022676"/>
    </source>
</evidence>
<dbReference type="EC" id="2.4.1.-" evidence="10"/>
<evidence type="ECO:0000256" key="10">
    <source>
        <dbReference type="RuleBase" id="RU363063"/>
    </source>
</evidence>
<dbReference type="PANTHER" id="PTHR11214:SF376">
    <property type="entry name" value="HEXOSYLTRANSFERASE"/>
    <property type="match status" value="1"/>
</dbReference>
<dbReference type="GO" id="GO:0000139">
    <property type="term" value="C:Golgi membrane"/>
    <property type="evidence" value="ECO:0007669"/>
    <property type="project" value="UniProtKB-SubCell"/>
</dbReference>
<keyword evidence="9 10" id="KW-0472">Membrane</keyword>
<keyword evidence="8 10" id="KW-0333">Golgi apparatus</keyword>
<dbReference type="Pfam" id="PF01762">
    <property type="entry name" value="Galactosyl_T"/>
    <property type="match status" value="1"/>
</dbReference>
<proteinExistence type="inferred from homology"/>
<keyword evidence="12" id="KW-1185">Reference proteome</keyword>
<evidence type="ECO:0000256" key="9">
    <source>
        <dbReference type="ARBA" id="ARBA00023136"/>
    </source>
</evidence>
<comment type="subcellular location">
    <subcellularLocation>
        <location evidence="1 10">Golgi apparatus membrane</location>
        <topology evidence="1 10">Single-pass type II membrane protein</topology>
    </subcellularLocation>
</comment>
<comment type="caution">
    <text evidence="11">The sequence shown here is derived from an EMBL/GenBank/DDBJ whole genome shotgun (WGS) entry which is preliminary data.</text>
</comment>
<evidence type="ECO:0000256" key="6">
    <source>
        <dbReference type="ARBA" id="ARBA00022968"/>
    </source>
</evidence>
<evidence type="ECO:0000256" key="4">
    <source>
        <dbReference type="ARBA" id="ARBA00022679"/>
    </source>
</evidence>